<evidence type="ECO:0000256" key="9">
    <source>
        <dbReference type="ARBA" id="ARBA00022842"/>
    </source>
</evidence>
<dbReference type="PROSITE" id="PS00674">
    <property type="entry name" value="AAA"/>
    <property type="match status" value="1"/>
</dbReference>
<dbReference type="AlphaFoldDB" id="A0A816RPE6"/>
<keyword evidence="8" id="KW-0547">Nucleotide-binding</keyword>
<evidence type="ECO:0000256" key="5">
    <source>
        <dbReference type="ARBA" id="ARBA00022691"/>
    </source>
</evidence>
<proteinExistence type="inferred from homology"/>
<keyword evidence="9" id="KW-0460">Magnesium</keyword>
<dbReference type="SMART" id="SM00382">
    <property type="entry name" value="AAA"/>
    <property type="match status" value="1"/>
</dbReference>
<dbReference type="GO" id="GO:0046872">
    <property type="term" value="F:metal ion binding"/>
    <property type="evidence" value="ECO:0007669"/>
    <property type="project" value="UniProtKB-KW"/>
</dbReference>
<evidence type="ECO:0000256" key="4">
    <source>
        <dbReference type="ARBA" id="ARBA00022679"/>
    </source>
</evidence>
<evidence type="ECO:0000313" key="13">
    <source>
        <dbReference type="EMBL" id="CAF2073690.1"/>
    </source>
</evidence>
<dbReference type="Gene3D" id="3.40.50.150">
    <property type="entry name" value="Vaccinia Virus protein VP39"/>
    <property type="match status" value="1"/>
</dbReference>
<dbReference type="SUPFAM" id="SSF52540">
    <property type="entry name" value="P-loop containing nucleoside triphosphate hydrolases"/>
    <property type="match status" value="1"/>
</dbReference>
<dbReference type="Pfam" id="PF03492">
    <property type="entry name" value="Methyltransf_7"/>
    <property type="match status" value="2"/>
</dbReference>
<feature type="domain" description="AAA+ ATPase" evidence="12">
    <location>
        <begin position="521"/>
        <end position="656"/>
    </location>
</feature>
<keyword evidence="4" id="KW-0808">Transferase</keyword>
<sequence>MSGIVNRIIASYQETSRTPPEIDCCLNYLPNNDFNMTFKWATSFKENLMMDVKGSIHWLSKVPEGLEDNKKNVYIRNPCPLGSKNASDPLNRESCHYWSLLTDSLLDLVSEGIVQESDVDSFNLPFYDAGEEEDREIVQKEGSFEINIIETHEHLVPYKDINYALTNYEKYYKTILFTSDCIILSRPMRFMIDGTPCAIPKISFNYAFTNYEKYYKTILFTSDCIILSRPMRSMNDGTPCAIPKIFCIYMTLGGPKQPRIVSVRRAAKNPSIFAKILEKTESMGVSTVVTTAASVAETAMLARSLAQSYLPLEVRQYISYEVRSFVKRCMAHYFNSSQMTITIEEFEGYNHNEVFDAAKAYVATKISQSNKRIKVSKHEKDSNYNVAVGHDEQVVDVFNGVQFQWVLRSHHVETKNQHSKSSLDVRSFELNFEKRFKDIALESYLPFMVKRSRSMKHEKKKLKLFTLDARYWGDSWTSVTLAHPSTFKTLAMDSDVKRSVMEDLDKFVKRSEYYKRVGKAWKRGYLIYGPPGTGKSSLIAAMANHLNFDIYDLELTAVVDNSELRRLLIDTGNRSILVLEDIDCSITLNNRTTDERKESRNKKVTLSGLLNFTDGLWSSCGDQRIIIFTTNYKDKLDPALLRPGRMDVHIHMSYCTSSTFKALAWNYLEIKDHPLFSKIVEGIEATEVTPADVAEQLMRNESVDIILEGLVEFLEAKKIKNEQEKAKTEEADLENKKKTTKGKDSKVKKK</sequence>
<dbReference type="PANTHER" id="PTHR23070">
    <property type="entry name" value="BCS1 AAA-TYPE ATPASE"/>
    <property type="match status" value="1"/>
</dbReference>
<keyword evidence="7" id="KW-0378">Hydrolase</keyword>
<reference evidence="13" key="1">
    <citation type="submission" date="2021-01" db="EMBL/GenBank/DDBJ databases">
        <authorList>
            <consortium name="Genoscope - CEA"/>
            <person name="William W."/>
        </authorList>
    </citation>
    <scope>NUCLEOTIDE SEQUENCE</scope>
</reference>
<dbReference type="CDD" id="cd19510">
    <property type="entry name" value="RecA-like_BCS1"/>
    <property type="match status" value="1"/>
</dbReference>
<dbReference type="InterPro" id="IPR025753">
    <property type="entry name" value="AAA_N_dom"/>
</dbReference>
<keyword evidence="3" id="KW-0489">Methyltransferase</keyword>
<dbReference type="Gene3D" id="3.40.50.300">
    <property type="entry name" value="P-loop containing nucleotide triphosphate hydrolases"/>
    <property type="match status" value="1"/>
</dbReference>
<dbReference type="GO" id="GO:0008168">
    <property type="term" value="F:methyltransferase activity"/>
    <property type="evidence" value="ECO:0007669"/>
    <property type="project" value="UniProtKB-KW"/>
</dbReference>
<evidence type="ECO:0000256" key="11">
    <source>
        <dbReference type="SAM" id="MobiDB-lite"/>
    </source>
</evidence>
<gene>
    <name evidence="13" type="ORF">DARMORV10_C01P29490.1</name>
</gene>
<evidence type="ECO:0000256" key="7">
    <source>
        <dbReference type="ARBA" id="ARBA00022801"/>
    </source>
</evidence>
<dbReference type="InterPro" id="IPR003960">
    <property type="entry name" value="ATPase_AAA_CS"/>
</dbReference>
<dbReference type="Gene3D" id="1.10.1200.270">
    <property type="entry name" value="Methyltransferase, alpha-helical capping domain"/>
    <property type="match status" value="1"/>
</dbReference>
<evidence type="ECO:0000256" key="3">
    <source>
        <dbReference type="ARBA" id="ARBA00022603"/>
    </source>
</evidence>
<dbReference type="InterPro" id="IPR027417">
    <property type="entry name" value="P-loop_NTPase"/>
</dbReference>
<keyword evidence="6" id="KW-0479">Metal-binding</keyword>
<dbReference type="Proteomes" id="UP001295469">
    <property type="component" value="Chromosome C01"/>
</dbReference>
<dbReference type="Pfam" id="PF00004">
    <property type="entry name" value="AAA"/>
    <property type="match status" value="1"/>
</dbReference>
<comment type="cofactor">
    <cofactor evidence="1">
        <name>Mg(2+)</name>
        <dbReference type="ChEBI" id="CHEBI:18420"/>
    </cofactor>
</comment>
<comment type="catalytic activity">
    <reaction evidence="10">
        <text>ATP + H2O = ADP + phosphate + H(+)</text>
        <dbReference type="Rhea" id="RHEA:13065"/>
        <dbReference type="ChEBI" id="CHEBI:15377"/>
        <dbReference type="ChEBI" id="CHEBI:15378"/>
        <dbReference type="ChEBI" id="CHEBI:30616"/>
        <dbReference type="ChEBI" id="CHEBI:43474"/>
        <dbReference type="ChEBI" id="CHEBI:456216"/>
    </reaction>
</comment>
<evidence type="ECO:0000256" key="8">
    <source>
        <dbReference type="ARBA" id="ARBA00022840"/>
    </source>
</evidence>
<dbReference type="SUPFAM" id="SSF53335">
    <property type="entry name" value="S-adenosyl-L-methionine-dependent methyltransferases"/>
    <property type="match status" value="1"/>
</dbReference>
<name>A0A816RPE6_BRANA</name>
<dbReference type="InterPro" id="IPR058017">
    <property type="entry name" value="At3g28540-like_C"/>
</dbReference>
<evidence type="ECO:0000256" key="2">
    <source>
        <dbReference type="ARBA" id="ARBA00007448"/>
    </source>
</evidence>
<dbReference type="Pfam" id="PF14363">
    <property type="entry name" value="AAA_assoc"/>
    <property type="match status" value="1"/>
</dbReference>
<dbReference type="EMBL" id="HG994365">
    <property type="protein sequence ID" value="CAF2073690.1"/>
    <property type="molecule type" value="Genomic_DNA"/>
</dbReference>
<dbReference type="InterPro" id="IPR005299">
    <property type="entry name" value="MeTrfase_7"/>
</dbReference>
<dbReference type="GO" id="GO:0005524">
    <property type="term" value="F:ATP binding"/>
    <property type="evidence" value="ECO:0007669"/>
    <property type="project" value="UniProtKB-KW"/>
</dbReference>
<comment type="similarity">
    <text evidence="2">Belongs to the AAA ATPase family. BCS1 subfamily.</text>
</comment>
<evidence type="ECO:0000256" key="6">
    <source>
        <dbReference type="ARBA" id="ARBA00022723"/>
    </source>
</evidence>
<keyword evidence="5" id="KW-0949">S-adenosyl-L-methionine</keyword>
<organism evidence="13">
    <name type="scientific">Brassica napus</name>
    <name type="common">Rape</name>
    <dbReference type="NCBI Taxonomy" id="3708"/>
    <lineage>
        <taxon>Eukaryota</taxon>
        <taxon>Viridiplantae</taxon>
        <taxon>Streptophyta</taxon>
        <taxon>Embryophyta</taxon>
        <taxon>Tracheophyta</taxon>
        <taxon>Spermatophyta</taxon>
        <taxon>Magnoliopsida</taxon>
        <taxon>eudicotyledons</taxon>
        <taxon>Gunneridae</taxon>
        <taxon>Pentapetalae</taxon>
        <taxon>rosids</taxon>
        <taxon>malvids</taxon>
        <taxon>Brassicales</taxon>
        <taxon>Brassicaceae</taxon>
        <taxon>Brassiceae</taxon>
        <taxon>Brassica</taxon>
    </lineage>
</organism>
<dbReference type="InterPro" id="IPR042086">
    <property type="entry name" value="MeTrfase_capping"/>
</dbReference>
<evidence type="ECO:0000256" key="10">
    <source>
        <dbReference type="ARBA" id="ARBA00049360"/>
    </source>
</evidence>
<dbReference type="GO" id="GO:0032259">
    <property type="term" value="P:methylation"/>
    <property type="evidence" value="ECO:0007669"/>
    <property type="project" value="UniProtKB-KW"/>
</dbReference>
<dbReference type="InterPro" id="IPR029063">
    <property type="entry name" value="SAM-dependent_MTases_sf"/>
</dbReference>
<evidence type="ECO:0000259" key="12">
    <source>
        <dbReference type="SMART" id="SM00382"/>
    </source>
</evidence>
<feature type="region of interest" description="Disordered" evidence="11">
    <location>
        <begin position="723"/>
        <end position="750"/>
    </location>
</feature>
<accession>A0A816RPE6</accession>
<dbReference type="InterPro" id="IPR003593">
    <property type="entry name" value="AAA+_ATPase"/>
</dbReference>
<protein>
    <submittedName>
        <fullName evidence="13">(rape) hypothetical protein</fullName>
    </submittedName>
</protein>
<dbReference type="InterPro" id="IPR050747">
    <property type="entry name" value="Mitochondrial_chaperone_BCS1"/>
</dbReference>
<dbReference type="InterPro" id="IPR003959">
    <property type="entry name" value="ATPase_AAA_core"/>
</dbReference>
<keyword evidence="8" id="KW-0067">ATP-binding</keyword>
<dbReference type="Pfam" id="PF25568">
    <property type="entry name" value="AAA_lid_At3g28540"/>
    <property type="match status" value="1"/>
</dbReference>
<evidence type="ECO:0000256" key="1">
    <source>
        <dbReference type="ARBA" id="ARBA00001946"/>
    </source>
</evidence>
<dbReference type="GO" id="GO:0006950">
    <property type="term" value="P:response to stress"/>
    <property type="evidence" value="ECO:0007669"/>
    <property type="project" value="UniProtKB-ARBA"/>
</dbReference>
<dbReference type="Gene3D" id="6.10.280.40">
    <property type="match status" value="1"/>
</dbReference>
<dbReference type="GO" id="GO:0016887">
    <property type="term" value="F:ATP hydrolysis activity"/>
    <property type="evidence" value="ECO:0007669"/>
    <property type="project" value="InterPro"/>
</dbReference>